<evidence type="ECO:0000313" key="4">
    <source>
        <dbReference type="Proteomes" id="UP001163739"/>
    </source>
</evidence>
<sequence length="117" mass="12712">MEGGSTTLFWVSLGLILSCVIVITLFIVFVHTMPGKIAEKRGNPQAKAIEITSLLGLLVFPLWMAALVWSYLKPFTVSVAVVDGELTPRAKELEPEKEHTVAESSQILASTNEQGEA</sequence>
<dbReference type="EMBL" id="CP100390">
    <property type="protein sequence ID" value="UZE96650.1"/>
    <property type="molecule type" value="Genomic_DNA"/>
</dbReference>
<feature type="compositionally biased region" description="Polar residues" evidence="1">
    <location>
        <begin position="102"/>
        <end position="117"/>
    </location>
</feature>
<gene>
    <name evidence="3" type="ORF">NKI27_02545</name>
</gene>
<keyword evidence="2" id="KW-0472">Membrane</keyword>
<dbReference type="Proteomes" id="UP001163739">
    <property type="component" value="Chromosome"/>
</dbReference>
<reference evidence="3" key="1">
    <citation type="submission" date="2022-06" db="EMBL/GenBank/DDBJ databases">
        <title>Alkalimarinus sp. nov., isolated from gut of a Alitta virens.</title>
        <authorList>
            <person name="Yang A.I."/>
            <person name="Shin N.-R."/>
        </authorList>
    </citation>
    <scope>NUCLEOTIDE SEQUENCE</scope>
    <source>
        <strain evidence="3">A2M4</strain>
    </source>
</reference>
<accession>A0ABY6N3G3</accession>
<evidence type="ECO:0000256" key="1">
    <source>
        <dbReference type="SAM" id="MobiDB-lite"/>
    </source>
</evidence>
<name>A0ABY6N3G3_9ALTE</name>
<organism evidence="3 4">
    <name type="scientific">Alkalimarinus alittae</name>
    <dbReference type="NCBI Taxonomy" id="2961619"/>
    <lineage>
        <taxon>Bacteria</taxon>
        <taxon>Pseudomonadati</taxon>
        <taxon>Pseudomonadota</taxon>
        <taxon>Gammaproteobacteria</taxon>
        <taxon>Alteromonadales</taxon>
        <taxon>Alteromonadaceae</taxon>
        <taxon>Alkalimarinus</taxon>
    </lineage>
</organism>
<keyword evidence="4" id="KW-1185">Reference proteome</keyword>
<dbReference type="RefSeq" id="WP_265048133.1">
    <property type="nucleotide sequence ID" value="NZ_CP100390.1"/>
</dbReference>
<evidence type="ECO:0000313" key="3">
    <source>
        <dbReference type="EMBL" id="UZE96650.1"/>
    </source>
</evidence>
<proteinExistence type="predicted"/>
<dbReference type="Pfam" id="PF11742">
    <property type="entry name" value="DUF3302"/>
    <property type="match status" value="1"/>
</dbReference>
<feature type="compositionally biased region" description="Basic and acidic residues" evidence="1">
    <location>
        <begin position="92"/>
        <end position="101"/>
    </location>
</feature>
<feature type="transmembrane region" description="Helical" evidence="2">
    <location>
        <begin position="51"/>
        <end position="72"/>
    </location>
</feature>
<protein>
    <submittedName>
        <fullName evidence="3">DUF3302 domain-containing protein</fullName>
    </submittedName>
</protein>
<dbReference type="InterPro" id="IPR011223">
    <property type="entry name" value="UCP028770"/>
</dbReference>
<keyword evidence="2" id="KW-0812">Transmembrane</keyword>
<feature type="transmembrane region" description="Helical" evidence="2">
    <location>
        <begin position="6"/>
        <end position="30"/>
    </location>
</feature>
<evidence type="ECO:0000256" key="2">
    <source>
        <dbReference type="SAM" id="Phobius"/>
    </source>
</evidence>
<feature type="region of interest" description="Disordered" evidence="1">
    <location>
        <begin position="92"/>
        <end position="117"/>
    </location>
</feature>
<keyword evidence="2" id="KW-1133">Transmembrane helix</keyword>